<accession>A0A366XY10</accession>
<dbReference type="InterPro" id="IPR011711">
    <property type="entry name" value="GntR_C"/>
</dbReference>
<dbReference type="InterPro" id="IPR036388">
    <property type="entry name" value="WH-like_DNA-bd_sf"/>
</dbReference>
<dbReference type="InterPro" id="IPR000524">
    <property type="entry name" value="Tscrpt_reg_HTH_GntR"/>
</dbReference>
<dbReference type="PROSITE" id="PS50949">
    <property type="entry name" value="HTH_GNTR"/>
    <property type="match status" value="1"/>
</dbReference>
<keyword evidence="1" id="KW-0805">Transcription regulation</keyword>
<keyword evidence="6" id="KW-1185">Reference proteome</keyword>
<sequence>MSTYNLSSEGQTLGEKISNELRVKIISGENAPGTVLSENQIAKEYKTSRSPVRDAFKVLANEGLIKLERMGAVVTGLDEHDLKELYEVRHLIEYFTLKKLIRQDVDDVIKALLQIIDKMKLAAKYENVVEFAMLDFSFHNLLIGSIEHKRILYLWNNIKHIVQTVLLITMEKRFSERREEIDILIEKHFLIIEVLQTKKLEKLEVILEDHFTDSHKSIEELL</sequence>
<comment type="caution">
    <text evidence="5">The sequence shown here is derived from an EMBL/GenBank/DDBJ whole genome shotgun (WGS) entry which is preliminary data.</text>
</comment>
<gene>
    <name evidence="5" type="ORF">DS031_07485</name>
</gene>
<dbReference type="InterPro" id="IPR036390">
    <property type="entry name" value="WH_DNA-bd_sf"/>
</dbReference>
<dbReference type="GO" id="GO:0003677">
    <property type="term" value="F:DNA binding"/>
    <property type="evidence" value="ECO:0007669"/>
    <property type="project" value="UniProtKB-KW"/>
</dbReference>
<dbReference type="OrthoDB" id="368257at2"/>
<evidence type="ECO:0000256" key="2">
    <source>
        <dbReference type="ARBA" id="ARBA00023125"/>
    </source>
</evidence>
<dbReference type="InterPro" id="IPR008920">
    <property type="entry name" value="TF_FadR/GntR_C"/>
</dbReference>
<dbReference type="Gene3D" id="1.20.120.530">
    <property type="entry name" value="GntR ligand-binding domain-like"/>
    <property type="match status" value="1"/>
</dbReference>
<proteinExistence type="predicted"/>
<dbReference type="Pfam" id="PF07729">
    <property type="entry name" value="FCD"/>
    <property type="match status" value="1"/>
</dbReference>
<evidence type="ECO:0000256" key="3">
    <source>
        <dbReference type="ARBA" id="ARBA00023163"/>
    </source>
</evidence>
<dbReference type="SMART" id="SM00895">
    <property type="entry name" value="FCD"/>
    <property type="match status" value="1"/>
</dbReference>
<dbReference type="GO" id="GO:0003700">
    <property type="term" value="F:DNA-binding transcription factor activity"/>
    <property type="evidence" value="ECO:0007669"/>
    <property type="project" value="InterPro"/>
</dbReference>
<evidence type="ECO:0000313" key="5">
    <source>
        <dbReference type="EMBL" id="RBW70035.1"/>
    </source>
</evidence>
<feature type="domain" description="HTH gntR-type" evidence="4">
    <location>
        <begin position="11"/>
        <end position="77"/>
    </location>
</feature>
<dbReference type="RefSeq" id="WP_113805323.1">
    <property type="nucleotide sequence ID" value="NZ_QOCW01000006.1"/>
</dbReference>
<dbReference type="CDD" id="cd07377">
    <property type="entry name" value="WHTH_GntR"/>
    <property type="match status" value="1"/>
</dbReference>
<dbReference type="SMART" id="SM00345">
    <property type="entry name" value="HTH_GNTR"/>
    <property type="match status" value="1"/>
</dbReference>
<dbReference type="EMBL" id="QOCW01000006">
    <property type="protein sequence ID" value="RBW70035.1"/>
    <property type="molecule type" value="Genomic_DNA"/>
</dbReference>
<evidence type="ECO:0000313" key="6">
    <source>
        <dbReference type="Proteomes" id="UP000253314"/>
    </source>
</evidence>
<keyword evidence="2" id="KW-0238">DNA-binding</keyword>
<reference evidence="5 6" key="1">
    <citation type="submission" date="2018-07" db="EMBL/GenBank/DDBJ databases">
        <title>Lottiidibacillus patelloidae gen. nov., sp. nov., isolated from the intestinal tract of a marine limpet and the reclassification of B. taeanensis BH030017T, B. algicola KMM 3737T and B. hwajinpoensis SW-72T as genus Lottiidibacillus.</title>
        <authorList>
            <person name="Liu R."/>
            <person name="Huang Z."/>
        </authorList>
    </citation>
    <scope>NUCLEOTIDE SEQUENCE [LARGE SCALE GENOMIC DNA]</scope>
    <source>
        <strain evidence="5 6">BH030017</strain>
    </source>
</reference>
<protein>
    <submittedName>
        <fullName evidence="5">GntR family transcriptional regulator</fullName>
    </submittedName>
</protein>
<dbReference type="PANTHER" id="PTHR43537">
    <property type="entry name" value="TRANSCRIPTIONAL REGULATOR, GNTR FAMILY"/>
    <property type="match status" value="1"/>
</dbReference>
<keyword evidence="3" id="KW-0804">Transcription</keyword>
<dbReference type="Pfam" id="PF00392">
    <property type="entry name" value="GntR"/>
    <property type="match status" value="1"/>
</dbReference>
<dbReference type="SUPFAM" id="SSF46785">
    <property type="entry name" value="Winged helix' DNA-binding domain"/>
    <property type="match status" value="1"/>
</dbReference>
<dbReference type="PRINTS" id="PR00035">
    <property type="entry name" value="HTHGNTR"/>
</dbReference>
<dbReference type="AlphaFoldDB" id="A0A366XY10"/>
<dbReference type="PANTHER" id="PTHR43537:SF24">
    <property type="entry name" value="GLUCONATE OPERON TRANSCRIPTIONAL REPRESSOR"/>
    <property type="match status" value="1"/>
</dbReference>
<evidence type="ECO:0000259" key="4">
    <source>
        <dbReference type="PROSITE" id="PS50949"/>
    </source>
</evidence>
<dbReference type="SUPFAM" id="SSF48008">
    <property type="entry name" value="GntR ligand-binding domain-like"/>
    <property type="match status" value="1"/>
</dbReference>
<dbReference type="Gene3D" id="1.10.10.10">
    <property type="entry name" value="Winged helix-like DNA-binding domain superfamily/Winged helix DNA-binding domain"/>
    <property type="match status" value="1"/>
</dbReference>
<dbReference type="Proteomes" id="UP000253314">
    <property type="component" value="Unassembled WGS sequence"/>
</dbReference>
<name>A0A366XY10_9BACI</name>
<evidence type="ECO:0000256" key="1">
    <source>
        <dbReference type="ARBA" id="ARBA00023015"/>
    </source>
</evidence>
<organism evidence="5 6">
    <name type="scientific">Bacillus taeanensis</name>
    <dbReference type="NCBI Taxonomy" id="273032"/>
    <lineage>
        <taxon>Bacteria</taxon>
        <taxon>Bacillati</taxon>
        <taxon>Bacillota</taxon>
        <taxon>Bacilli</taxon>
        <taxon>Bacillales</taxon>
        <taxon>Bacillaceae</taxon>
        <taxon>Bacillus</taxon>
    </lineage>
</organism>